<dbReference type="SUPFAM" id="SSF55874">
    <property type="entry name" value="ATPase domain of HSP90 chaperone/DNA topoisomerase II/histidine kinase"/>
    <property type="match status" value="1"/>
</dbReference>
<accession>A0A537IYD6</accession>
<feature type="coiled-coil region" evidence="1">
    <location>
        <begin position="307"/>
        <end position="346"/>
    </location>
</feature>
<proteinExistence type="predicted"/>
<dbReference type="Gene3D" id="3.30.565.10">
    <property type="entry name" value="Histidine kinase-like ATPase, C-terminal domain"/>
    <property type="match status" value="1"/>
</dbReference>
<gene>
    <name evidence="3" type="ORF">E6H05_03900</name>
</gene>
<reference evidence="3 4" key="1">
    <citation type="journal article" date="2019" name="Nat. Microbiol.">
        <title>Mediterranean grassland soil C-N compound turnover is dependent on rainfall and depth, and is mediated by genomically divergent microorganisms.</title>
        <authorList>
            <person name="Diamond S."/>
            <person name="Andeer P.F."/>
            <person name="Li Z."/>
            <person name="Crits-Christoph A."/>
            <person name="Burstein D."/>
            <person name="Anantharaman K."/>
            <person name="Lane K.R."/>
            <person name="Thomas B.C."/>
            <person name="Pan C."/>
            <person name="Northen T.R."/>
            <person name="Banfield J.F."/>
        </authorList>
    </citation>
    <scope>NUCLEOTIDE SEQUENCE [LARGE SCALE GENOMIC DNA]</scope>
    <source>
        <strain evidence="3">NP_8</strain>
    </source>
</reference>
<evidence type="ECO:0000313" key="3">
    <source>
        <dbReference type="EMBL" id="TMI76334.1"/>
    </source>
</evidence>
<dbReference type="InterPro" id="IPR036890">
    <property type="entry name" value="HATPase_C_sf"/>
</dbReference>
<evidence type="ECO:0000313" key="4">
    <source>
        <dbReference type="Proteomes" id="UP000318834"/>
    </source>
</evidence>
<name>A0A537IYD6_9BACT</name>
<organism evidence="3 4">
    <name type="scientific">Candidatus Segetimicrobium genomatis</name>
    <dbReference type="NCBI Taxonomy" id="2569760"/>
    <lineage>
        <taxon>Bacteria</taxon>
        <taxon>Bacillati</taxon>
        <taxon>Candidatus Sysuimicrobiota</taxon>
        <taxon>Candidatus Sysuimicrobiia</taxon>
        <taxon>Candidatus Sysuimicrobiales</taxon>
        <taxon>Candidatus Segetimicrobiaceae</taxon>
        <taxon>Candidatus Segetimicrobium</taxon>
    </lineage>
</organism>
<dbReference type="Proteomes" id="UP000318834">
    <property type="component" value="Unassembled WGS sequence"/>
</dbReference>
<keyword evidence="1" id="KW-0175">Coiled coil</keyword>
<dbReference type="EMBL" id="VBAP01000025">
    <property type="protein sequence ID" value="TMI76334.1"/>
    <property type="molecule type" value="Genomic_DNA"/>
</dbReference>
<evidence type="ECO:0000256" key="2">
    <source>
        <dbReference type="SAM" id="MobiDB-lite"/>
    </source>
</evidence>
<sequence>MTRRVPIRMNVANALQWLGNLYRNPADAIKEHVSNAVDEHLKAAAAGTALERCTVVFRIAKRQVEIEYPYAMTRQEFESALQRVADSAKRHSEVTQVGQLGIGMFSFQQVGKKCTFLSRKNEEAQTIRVILREGGDDAEIDTARKVESLERPGFKIVISELKFDPTRARGPLAPEKLTRLFAERFGTYIERGQLAIQVSVDSKLYLVEPPTIHLPRIGRGLERVHLPSGRERLAGLTLFFDPSGTGTVGIRHAGVLVVDDLKQITAYGLEESVYASGYVKGWVDADFLRPLPARTGFEENKDWIDLLDALDRCRPQIETEVEQLKAEQEEKELSEVQRQAVRLAREILDLEDFRDLELPGGLSKARAPNGDGRVEPTGHQTGERAQDPGDHVRPYGPRIRYQEVAFSDGPRRHSRYTQGVVQANTLHPDYQQELSSASDAKLAYATLLIGKEAIAFNDKAADDQLEKLLSFYFTLKRRLRTNGRGQRRHGLHTPRTKRSVS</sequence>
<feature type="compositionally biased region" description="Basic and acidic residues" evidence="2">
    <location>
        <begin position="372"/>
        <end position="393"/>
    </location>
</feature>
<comment type="caution">
    <text evidence="3">The sequence shown here is derived from an EMBL/GenBank/DDBJ whole genome shotgun (WGS) entry which is preliminary data.</text>
</comment>
<protein>
    <submittedName>
        <fullName evidence="3">Uncharacterized protein</fullName>
    </submittedName>
</protein>
<evidence type="ECO:0000256" key="1">
    <source>
        <dbReference type="SAM" id="Coils"/>
    </source>
</evidence>
<feature type="region of interest" description="Disordered" evidence="2">
    <location>
        <begin position="359"/>
        <end position="395"/>
    </location>
</feature>
<dbReference type="AlphaFoldDB" id="A0A537IYD6"/>